<keyword evidence="3" id="KW-1185">Reference proteome</keyword>
<proteinExistence type="predicted"/>
<sequence length="52" mass="5273">MLGGLVFVGMMLPVVLFAPTLGVTSVGQVILAVLHAVVAGPLVTFIVGVVRL</sequence>
<organism evidence="2 3">
    <name type="scientific">Halobellus rarus</name>
    <dbReference type="NCBI Taxonomy" id="1126237"/>
    <lineage>
        <taxon>Archaea</taxon>
        <taxon>Methanobacteriati</taxon>
        <taxon>Methanobacteriota</taxon>
        <taxon>Stenosarchaea group</taxon>
        <taxon>Halobacteria</taxon>
        <taxon>Halobacteriales</taxon>
        <taxon>Haloferacaceae</taxon>
        <taxon>Halobellus</taxon>
    </lineage>
</organism>
<keyword evidence="1" id="KW-1133">Transmembrane helix</keyword>
<protein>
    <recommendedName>
        <fullName evidence="4">Transporter</fullName>
    </recommendedName>
</protein>
<gene>
    <name evidence="2" type="ORF">ACFSBX_12820</name>
</gene>
<keyword evidence="1" id="KW-0812">Transmembrane</keyword>
<evidence type="ECO:0000256" key="1">
    <source>
        <dbReference type="SAM" id="Phobius"/>
    </source>
</evidence>
<evidence type="ECO:0008006" key="4">
    <source>
        <dbReference type="Google" id="ProtNLM"/>
    </source>
</evidence>
<evidence type="ECO:0000313" key="2">
    <source>
        <dbReference type="EMBL" id="MFD1599838.1"/>
    </source>
</evidence>
<dbReference type="AlphaFoldDB" id="A0ABD6CNR5"/>
<dbReference type="Proteomes" id="UP001597085">
    <property type="component" value="Unassembled WGS sequence"/>
</dbReference>
<keyword evidence="1" id="KW-0472">Membrane</keyword>
<reference evidence="2 3" key="1">
    <citation type="journal article" date="2019" name="Int. J. Syst. Evol. Microbiol.">
        <title>The Global Catalogue of Microorganisms (GCM) 10K type strain sequencing project: providing services to taxonomists for standard genome sequencing and annotation.</title>
        <authorList>
            <consortium name="The Broad Institute Genomics Platform"/>
            <consortium name="The Broad Institute Genome Sequencing Center for Infectious Disease"/>
            <person name="Wu L."/>
            <person name="Ma J."/>
        </authorList>
    </citation>
    <scope>NUCLEOTIDE SEQUENCE [LARGE SCALE GENOMIC DNA]</scope>
    <source>
        <strain evidence="2 3">CGMCC 1.12121</strain>
    </source>
</reference>
<dbReference type="EMBL" id="JBHUDK010000011">
    <property type="protein sequence ID" value="MFD1599838.1"/>
    <property type="molecule type" value="Genomic_DNA"/>
</dbReference>
<evidence type="ECO:0000313" key="3">
    <source>
        <dbReference type="Proteomes" id="UP001597085"/>
    </source>
</evidence>
<comment type="caution">
    <text evidence="2">The sequence shown here is derived from an EMBL/GenBank/DDBJ whole genome shotgun (WGS) entry which is preliminary data.</text>
</comment>
<feature type="transmembrane region" description="Helical" evidence="1">
    <location>
        <begin position="27"/>
        <end position="50"/>
    </location>
</feature>
<name>A0ABD6CNR5_9EURY</name>
<accession>A0ABD6CNR5</accession>
<dbReference type="RefSeq" id="WP_256422364.1">
    <property type="nucleotide sequence ID" value="NZ_JANHDI010000012.1"/>
</dbReference>